<dbReference type="Gene3D" id="2.60.120.10">
    <property type="entry name" value="Jelly Rolls"/>
    <property type="match status" value="1"/>
</dbReference>
<dbReference type="SUPFAM" id="SSF51182">
    <property type="entry name" value="RmlC-like cupins"/>
    <property type="match status" value="1"/>
</dbReference>
<evidence type="ECO:0000256" key="2">
    <source>
        <dbReference type="SAM" id="MobiDB-lite"/>
    </source>
</evidence>
<dbReference type="InterPro" id="IPR011051">
    <property type="entry name" value="RmlC_Cupin_sf"/>
</dbReference>
<name>A0A3T0T5T8_9MICO</name>
<sequence length="162" mass="17141">MTTTPPATPSAQAAPSAPATPSVPSAQSGRRPDDVPTRVFDWGTIKWLVTPHLDGPVGLTTGEVIIYPGQGHDPHSHPGEEEVIYVVSGEGEQTVGDGPAFAIREGDALHIPRDTVHSTYNTTWRPLRLLVVYTPGGAETGLDELPGARILEPGTAPRWAQA</sequence>
<feature type="region of interest" description="Disordered" evidence="2">
    <location>
        <begin position="1"/>
        <end position="36"/>
    </location>
</feature>
<dbReference type="InterPro" id="IPR014710">
    <property type="entry name" value="RmlC-like_jellyroll"/>
</dbReference>
<dbReference type="InterPro" id="IPR051610">
    <property type="entry name" value="GPI/OXD"/>
</dbReference>
<proteinExistence type="predicted"/>
<dbReference type="KEGG" id="rfs:C1I64_18970"/>
<evidence type="ECO:0000313" key="4">
    <source>
        <dbReference type="EMBL" id="AZZ53905.1"/>
    </source>
</evidence>
<dbReference type="RefSeq" id="WP_127888286.1">
    <property type="nucleotide sequence ID" value="NZ_CP028137.1"/>
</dbReference>
<organism evidence="4 5">
    <name type="scientific">Rathayibacter festucae DSM 15932</name>
    <dbReference type="NCBI Taxonomy" id="1328866"/>
    <lineage>
        <taxon>Bacteria</taxon>
        <taxon>Bacillati</taxon>
        <taxon>Actinomycetota</taxon>
        <taxon>Actinomycetes</taxon>
        <taxon>Micrococcales</taxon>
        <taxon>Microbacteriaceae</taxon>
        <taxon>Rathayibacter</taxon>
    </lineage>
</organism>
<gene>
    <name evidence="4" type="ORF">C1I64_18970</name>
</gene>
<dbReference type="PANTHER" id="PTHR35848:SF6">
    <property type="entry name" value="CUPIN TYPE-2 DOMAIN-CONTAINING PROTEIN"/>
    <property type="match status" value="1"/>
</dbReference>
<reference evidence="4 5" key="1">
    <citation type="submission" date="2018-03" db="EMBL/GenBank/DDBJ databases">
        <title>Bacteriophage NCPPB3778 and a type I-E CRISPR drive the evolution of the US Biological Select Agent, Rathayibacter toxicus.</title>
        <authorList>
            <person name="Davis E.W.II."/>
            <person name="Tabima J.F."/>
            <person name="Weisberg A.J."/>
            <person name="Dantas Lopes L."/>
            <person name="Wiseman M.S."/>
            <person name="Wiseman M.S."/>
            <person name="Pupko T."/>
            <person name="Belcher M.S."/>
            <person name="Sechler A.J."/>
            <person name="Tancos M.A."/>
            <person name="Schroeder B.K."/>
            <person name="Murray T.D."/>
            <person name="Luster D.G."/>
            <person name="Schneider W.L."/>
            <person name="Rogers E."/>
            <person name="Andreote F.D."/>
            <person name="Grunwald N.J."/>
            <person name="Putnam M.L."/>
            <person name="Chang J.H."/>
        </authorList>
    </citation>
    <scope>NUCLEOTIDE SEQUENCE [LARGE SCALE GENOMIC DNA]</scope>
    <source>
        <strain evidence="4 5">DSM 15932</strain>
    </source>
</reference>
<accession>A0A3T0T5T8</accession>
<feature type="compositionally biased region" description="Low complexity" evidence="2">
    <location>
        <begin position="1"/>
        <end position="28"/>
    </location>
</feature>
<dbReference type="AlphaFoldDB" id="A0A3T0T5T8"/>
<dbReference type="InterPro" id="IPR013096">
    <property type="entry name" value="Cupin_2"/>
</dbReference>
<dbReference type="GO" id="GO:0046872">
    <property type="term" value="F:metal ion binding"/>
    <property type="evidence" value="ECO:0007669"/>
    <property type="project" value="UniProtKB-KW"/>
</dbReference>
<dbReference type="EMBL" id="CP028137">
    <property type="protein sequence ID" value="AZZ53905.1"/>
    <property type="molecule type" value="Genomic_DNA"/>
</dbReference>
<dbReference type="CDD" id="cd02208">
    <property type="entry name" value="cupin_RmlC-like"/>
    <property type="match status" value="1"/>
</dbReference>
<feature type="domain" description="Cupin type-2" evidence="3">
    <location>
        <begin position="63"/>
        <end position="133"/>
    </location>
</feature>
<dbReference type="PANTHER" id="PTHR35848">
    <property type="entry name" value="OXALATE-BINDING PROTEIN"/>
    <property type="match status" value="1"/>
</dbReference>
<dbReference type="Proteomes" id="UP000285317">
    <property type="component" value="Chromosome"/>
</dbReference>
<protein>
    <submittedName>
        <fullName evidence="4">Cupin</fullName>
    </submittedName>
</protein>
<evidence type="ECO:0000313" key="5">
    <source>
        <dbReference type="Proteomes" id="UP000285317"/>
    </source>
</evidence>
<dbReference type="Pfam" id="PF07883">
    <property type="entry name" value="Cupin_2"/>
    <property type="match status" value="1"/>
</dbReference>
<evidence type="ECO:0000256" key="1">
    <source>
        <dbReference type="ARBA" id="ARBA00022723"/>
    </source>
</evidence>
<keyword evidence="1" id="KW-0479">Metal-binding</keyword>
<evidence type="ECO:0000259" key="3">
    <source>
        <dbReference type="Pfam" id="PF07883"/>
    </source>
</evidence>